<dbReference type="PANTHER" id="PTHR10491">
    <property type="entry name" value="DTDP-4-DEHYDRORHAMNOSE REDUCTASE"/>
    <property type="match status" value="1"/>
</dbReference>
<dbReference type="GO" id="GO:0019305">
    <property type="term" value="P:dTDP-rhamnose biosynthetic process"/>
    <property type="evidence" value="ECO:0007669"/>
    <property type="project" value="UniProtKB-UniPathway"/>
</dbReference>
<dbReference type="InterPro" id="IPR029903">
    <property type="entry name" value="RmlD-like-bd"/>
</dbReference>
<dbReference type="SUPFAM" id="SSF51735">
    <property type="entry name" value="NAD(P)-binding Rossmann-fold domains"/>
    <property type="match status" value="1"/>
</dbReference>
<comment type="similarity">
    <text evidence="1 2">Belongs to the dTDP-4-dehydrorhamnose reductase family.</text>
</comment>
<keyword evidence="5" id="KW-1185">Reference proteome</keyword>
<sequence length="280" mass="32113">MKVLILGGTGMAGHMIKGYFEKKTDEYEVYYTTRLPDDSRGIYLDVTDTNKLEEVIAKLRPEITINCIGILNETAEKYPKLAFQVNSVLPHQIAKLTERYNGKLIHISTDCVFSGNKGDYTEVDQPDGTSFYAQSKQLGEIISNKHLTIRTSIIGPEKKDNGIGLFLWFMKQTGQIKGYKRVYWNGVTTLELAKVIHSMIRNEVTGLYHLGSVQKVSKYELLTIFKNVFNKKDVEIIADSKIALDRTIKSTRSDYNYRIPTYMEMMKELRSWMESTECDE</sequence>
<evidence type="ECO:0000256" key="2">
    <source>
        <dbReference type="RuleBase" id="RU364082"/>
    </source>
</evidence>
<dbReference type="GO" id="GO:0005829">
    <property type="term" value="C:cytosol"/>
    <property type="evidence" value="ECO:0007669"/>
    <property type="project" value="TreeGrafter"/>
</dbReference>
<accession>A0A2N0Z999</accession>
<dbReference type="GO" id="GO:0008831">
    <property type="term" value="F:dTDP-4-dehydrorhamnose reductase activity"/>
    <property type="evidence" value="ECO:0007669"/>
    <property type="project" value="UniProtKB-EC"/>
</dbReference>
<evidence type="ECO:0000313" key="5">
    <source>
        <dbReference type="Proteomes" id="UP000233343"/>
    </source>
</evidence>
<dbReference type="Gene3D" id="3.90.25.10">
    <property type="entry name" value="UDP-galactose 4-epimerase, domain 1"/>
    <property type="match status" value="1"/>
</dbReference>
<dbReference type="RefSeq" id="WP_101226427.1">
    <property type="nucleotide sequence ID" value="NZ_JARMMB010000001.1"/>
</dbReference>
<dbReference type="CDD" id="cd05254">
    <property type="entry name" value="dTDP_HR_like_SDR_e"/>
    <property type="match status" value="1"/>
</dbReference>
<evidence type="ECO:0000256" key="1">
    <source>
        <dbReference type="ARBA" id="ARBA00010944"/>
    </source>
</evidence>
<dbReference type="EMBL" id="PISD01000077">
    <property type="protein sequence ID" value="PKG26095.1"/>
    <property type="molecule type" value="Genomic_DNA"/>
</dbReference>
<dbReference type="Gene3D" id="3.40.50.720">
    <property type="entry name" value="NAD(P)-binding Rossmann-like Domain"/>
    <property type="match status" value="1"/>
</dbReference>
<keyword evidence="2" id="KW-0560">Oxidoreductase</keyword>
<dbReference type="PANTHER" id="PTHR10491:SF4">
    <property type="entry name" value="METHIONINE ADENOSYLTRANSFERASE 2 SUBUNIT BETA"/>
    <property type="match status" value="1"/>
</dbReference>
<reference evidence="4 5" key="1">
    <citation type="journal article" date="2010" name="Int. J. Syst. Evol. Microbiol.">
        <title>Bacillus horneckiae sp. nov., isolated from a spacecraft-assembly clean room.</title>
        <authorList>
            <person name="Vaishampayan P."/>
            <person name="Probst A."/>
            <person name="Krishnamurthi S."/>
            <person name="Ghosh S."/>
            <person name="Osman S."/>
            <person name="McDowall A."/>
            <person name="Ruckmani A."/>
            <person name="Mayilraj S."/>
            <person name="Venkateswaran K."/>
        </authorList>
    </citation>
    <scope>NUCLEOTIDE SEQUENCE [LARGE SCALE GENOMIC DNA]</scope>
    <source>
        <strain evidence="5">1PO1SC</strain>
    </source>
</reference>
<comment type="pathway">
    <text evidence="2">Carbohydrate biosynthesis; dTDP-L-rhamnose biosynthesis.</text>
</comment>
<feature type="domain" description="RmlD-like substrate binding" evidence="3">
    <location>
        <begin position="1"/>
        <end position="234"/>
    </location>
</feature>
<dbReference type="InterPro" id="IPR005913">
    <property type="entry name" value="dTDP_dehydrorham_reduct"/>
</dbReference>
<dbReference type="InterPro" id="IPR036291">
    <property type="entry name" value="NAD(P)-bd_dom_sf"/>
</dbReference>
<protein>
    <recommendedName>
        <fullName evidence="2">dTDP-4-dehydrorhamnose reductase</fullName>
        <ecNumber evidence="2">1.1.1.133</ecNumber>
    </recommendedName>
</protein>
<dbReference type="UniPathway" id="UPA00124"/>
<keyword evidence="2" id="KW-0521">NADP</keyword>
<proteinExistence type="inferred from homology"/>
<dbReference type="Proteomes" id="UP000233343">
    <property type="component" value="Unassembled WGS sequence"/>
</dbReference>
<comment type="caution">
    <text evidence="4">The sequence shown here is derived from an EMBL/GenBank/DDBJ whole genome shotgun (WGS) entry which is preliminary data.</text>
</comment>
<evidence type="ECO:0000259" key="3">
    <source>
        <dbReference type="Pfam" id="PF04321"/>
    </source>
</evidence>
<comment type="function">
    <text evidence="2">Catalyzes the reduction of dTDP-6-deoxy-L-lyxo-4-hexulose to yield dTDP-L-rhamnose.</text>
</comment>
<gene>
    <name evidence="4" type="ORF">CWS20_25590</name>
</gene>
<dbReference type="EC" id="1.1.1.133" evidence="2"/>
<name>A0A2N0Z999_9BACI</name>
<organism evidence="4 5">
    <name type="scientific">Cytobacillus horneckiae</name>
    <dbReference type="NCBI Taxonomy" id="549687"/>
    <lineage>
        <taxon>Bacteria</taxon>
        <taxon>Bacillati</taxon>
        <taxon>Bacillota</taxon>
        <taxon>Bacilli</taxon>
        <taxon>Bacillales</taxon>
        <taxon>Bacillaceae</taxon>
        <taxon>Cytobacillus</taxon>
    </lineage>
</organism>
<dbReference type="Pfam" id="PF04321">
    <property type="entry name" value="RmlD_sub_bind"/>
    <property type="match status" value="1"/>
</dbReference>
<evidence type="ECO:0000313" key="4">
    <source>
        <dbReference type="EMBL" id="PKG26095.1"/>
    </source>
</evidence>
<dbReference type="AlphaFoldDB" id="A0A2N0Z999"/>